<evidence type="ECO:0000256" key="3">
    <source>
        <dbReference type="PROSITE-ProRule" id="PRU00339"/>
    </source>
</evidence>
<dbReference type="Gene3D" id="1.25.40.10">
    <property type="entry name" value="Tetratricopeptide repeat domain"/>
    <property type="match status" value="4"/>
</dbReference>
<comment type="caution">
    <text evidence="5">The sequence shown here is derived from an EMBL/GenBank/DDBJ whole genome shotgun (WGS) entry which is preliminary data.</text>
</comment>
<dbReference type="InterPro" id="IPR011990">
    <property type="entry name" value="TPR-like_helical_dom_sf"/>
</dbReference>
<dbReference type="Pfam" id="PF13432">
    <property type="entry name" value="TPR_16"/>
    <property type="match status" value="1"/>
</dbReference>
<feature type="chain" id="PRO_5045196304" description="PEP-CTERM system TPR-repeat protein PrsT" evidence="4">
    <location>
        <begin position="29"/>
        <end position="938"/>
    </location>
</feature>
<dbReference type="SUPFAM" id="SSF48452">
    <property type="entry name" value="TPR-like"/>
    <property type="match status" value="4"/>
</dbReference>
<accession>A0ABP9R419</accession>
<evidence type="ECO:0008006" key="7">
    <source>
        <dbReference type="Google" id="ProtNLM"/>
    </source>
</evidence>
<dbReference type="PANTHER" id="PTHR45586">
    <property type="entry name" value="TPR REPEAT-CONTAINING PROTEIN PA4667"/>
    <property type="match status" value="1"/>
</dbReference>
<evidence type="ECO:0000256" key="4">
    <source>
        <dbReference type="SAM" id="SignalP"/>
    </source>
</evidence>
<feature type="repeat" description="TPR" evidence="3">
    <location>
        <begin position="136"/>
        <end position="169"/>
    </location>
</feature>
<feature type="repeat" description="TPR" evidence="3">
    <location>
        <begin position="204"/>
        <end position="237"/>
    </location>
</feature>
<keyword evidence="1" id="KW-0677">Repeat</keyword>
<dbReference type="InterPro" id="IPR014266">
    <property type="entry name" value="PEP-CTERM_TPR_PrsT"/>
</dbReference>
<dbReference type="InterPro" id="IPR051012">
    <property type="entry name" value="CellSynth/LPSAsmb/PSIAsmb"/>
</dbReference>
<dbReference type="Proteomes" id="UP001500547">
    <property type="component" value="Unassembled WGS sequence"/>
</dbReference>
<evidence type="ECO:0000256" key="1">
    <source>
        <dbReference type="ARBA" id="ARBA00022737"/>
    </source>
</evidence>
<dbReference type="PROSITE" id="PS50005">
    <property type="entry name" value="TPR"/>
    <property type="match status" value="2"/>
</dbReference>
<evidence type="ECO:0000313" key="5">
    <source>
        <dbReference type="EMBL" id="GAA5171481.1"/>
    </source>
</evidence>
<dbReference type="NCBIfam" id="TIGR02917">
    <property type="entry name" value="PEP_TPR_lipo"/>
    <property type="match status" value="1"/>
</dbReference>
<sequence length="938" mass="101352">MPARNFRFARIVNICVALSLAGIPAISAADSASAARYYEDGLARYKKDDVPGAIIQLKNALQQDNKLLAAHVLLGKALLRSGNPPAAEAAFNEALKLGVSRSEVYPSLGRVWLQLGQPKQIIERLNPDDLPVASRVEVLSIRGIAYAEQGNYPAAARSFETARGLDANSLIPLVSEIPVLLTQAQIDRAKALSEKAITIDPNSADAWNMHASTAHAAMDIKTALERYSKALQLDPQHVDARIARASILLDLKRDAEAAKDLEELKKLVPDEARVAYLRAVIAGRQGRTAEVQASLKKIVEVVDGLPASWLATREQFLMLGGVGHHGLGEFVKARAYLESVINLNSRNLGARKLLASIYLDSKDYASVERTLDPILRSLPNDPQTLYLMGQMRLAQKRYVQASELLDRALKAGGDSAEVRAAIGFTQLGLGEGAAGVKSLELAFARKPGDPKVGLALATQYLSSNQGAKAIPVIDAVAKAEPENLATRNAQGAVHAAAGDLAGARKIYESILAKDPNFAPTVLNFAKLERAEGRTEEARKRLSALLNRTRDDDNAMYEMGQLEQAIGRRAEALRWFEQAFLQRKTNVRAGISLVDAQLASGKTAEAVKTAKELVDANRGNIDALSALSQAQLSAGDRPGLLQSLKELTSLAEYDALLQLRIGRMHLLAGNADGAAWNAQKSLAAAPNNLGAMSLMADAELTRKAWPKAESLAHELQTRYPKSAEGFRIAGDLATARGNAAAAADAYRAALDREPSTIAVQRVVHALLLGKDPGKAQDTINAWLAKHPTDLGARAALAEVHMRTANWKGAREQFEKVLAVRRDDVGILNNLATVLQKLRDPSAMSVAERAWKLAPQDPNVIDTYGWSQAQAGQYDAALRLLRDARLRNPENLETRYHLAWTLGKLGRKAEAREELAPVLKAGSAFEAQEEARALNRELGG</sequence>
<dbReference type="SMART" id="SM00386">
    <property type="entry name" value="HAT"/>
    <property type="match status" value="2"/>
</dbReference>
<keyword evidence="4" id="KW-0732">Signal</keyword>
<keyword evidence="2 3" id="KW-0802">TPR repeat</keyword>
<dbReference type="SMART" id="SM00028">
    <property type="entry name" value="TPR"/>
    <property type="match status" value="14"/>
</dbReference>
<name>A0ABP9R419_9RHOO</name>
<evidence type="ECO:0000313" key="6">
    <source>
        <dbReference type="Proteomes" id="UP001500547"/>
    </source>
</evidence>
<reference evidence="6" key="1">
    <citation type="journal article" date="2019" name="Int. J. Syst. Evol. Microbiol.">
        <title>The Global Catalogue of Microorganisms (GCM) 10K type strain sequencing project: providing services to taxonomists for standard genome sequencing and annotation.</title>
        <authorList>
            <consortium name="The Broad Institute Genomics Platform"/>
            <consortium name="The Broad Institute Genome Sequencing Center for Infectious Disease"/>
            <person name="Wu L."/>
            <person name="Ma J."/>
        </authorList>
    </citation>
    <scope>NUCLEOTIDE SEQUENCE [LARGE SCALE GENOMIC DNA]</scope>
    <source>
        <strain evidence="6">JCM 18715</strain>
    </source>
</reference>
<protein>
    <recommendedName>
        <fullName evidence="7">PEP-CTERM system TPR-repeat protein PrsT</fullName>
    </recommendedName>
</protein>
<keyword evidence="6" id="KW-1185">Reference proteome</keyword>
<dbReference type="InterPro" id="IPR003107">
    <property type="entry name" value="HAT"/>
</dbReference>
<proteinExistence type="predicted"/>
<dbReference type="InterPro" id="IPR019734">
    <property type="entry name" value="TPR_rpt"/>
</dbReference>
<dbReference type="Pfam" id="PF14559">
    <property type="entry name" value="TPR_19"/>
    <property type="match status" value="4"/>
</dbReference>
<feature type="signal peptide" evidence="4">
    <location>
        <begin position="1"/>
        <end position="28"/>
    </location>
</feature>
<gene>
    <name evidence="5" type="ORF">GCM10025770_36140</name>
</gene>
<organism evidence="5 6">
    <name type="scientific">Viridibacterium curvum</name>
    <dbReference type="NCBI Taxonomy" id="1101404"/>
    <lineage>
        <taxon>Bacteria</taxon>
        <taxon>Pseudomonadati</taxon>
        <taxon>Pseudomonadota</taxon>
        <taxon>Betaproteobacteria</taxon>
        <taxon>Rhodocyclales</taxon>
        <taxon>Rhodocyclaceae</taxon>
        <taxon>Viridibacterium</taxon>
    </lineage>
</organism>
<dbReference type="PANTHER" id="PTHR45586:SF1">
    <property type="entry name" value="LIPOPOLYSACCHARIDE ASSEMBLY PROTEIN B"/>
    <property type="match status" value="1"/>
</dbReference>
<dbReference type="EMBL" id="BAABLD010000017">
    <property type="protein sequence ID" value="GAA5171481.1"/>
    <property type="molecule type" value="Genomic_DNA"/>
</dbReference>
<evidence type="ECO:0000256" key="2">
    <source>
        <dbReference type="ARBA" id="ARBA00022803"/>
    </source>
</evidence>